<dbReference type="GO" id="GO:0003724">
    <property type="term" value="F:RNA helicase activity"/>
    <property type="evidence" value="ECO:0007669"/>
    <property type="project" value="UniProtKB-EC"/>
</dbReference>
<name>A0A7R8X0B9_9CRUS</name>
<proteinExistence type="inferred from homology"/>
<evidence type="ECO:0000256" key="11">
    <source>
        <dbReference type="PROSITE-ProRule" id="PRU00552"/>
    </source>
</evidence>
<evidence type="ECO:0000256" key="8">
    <source>
        <dbReference type="ARBA" id="ARBA00023242"/>
    </source>
</evidence>
<keyword evidence="17" id="KW-1185">Reference proteome</keyword>
<feature type="region of interest" description="Disordered" evidence="12">
    <location>
        <begin position="584"/>
        <end position="614"/>
    </location>
</feature>
<evidence type="ECO:0000256" key="9">
    <source>
        <dbReference type="ARBA" id="ARBA00043999"/>
    </source>
</evidence>
<dbReference type="PROSITE" id="PS51195">
    <property type="entry name" value="Q_MOTIF"/>
    <property type="match status" value="1"/>
</dbReference>
<dbReference type="Pfam" id="PF00270">
    <property type="entry name" value="DEAD"/>
    <property type="match status" value="1"/>
</dbReference>
<feature type="region of interest" description="Disordered" evidence="12">
    <location>
        <begin position="1"/>
        <end position="42"/>
    </location>
</feature>
<sequence length="1792" mass="202460">MDLIKTIADDEEVPDYDPSSDSDEEVRLVATPSSKKSSQEFDPNFVFLEKASDYNTDVWQDTVALYKQQKPRAIDEKIRMFHEKLKKKKNEDDPEQKEDDVKDLDYSDDDMICGNVSDMLNVKQKRGKKRKRGEDPVPPISTQSDDTPSFQQMNLSRPLLKAITSMKFVNPTPIQSATIPVALLGKDIYACAATGTGKTAAYMLPVLERLLFKPFVTPVTRVLVLVPTRELGVQVFQVSRQLAQFTKIQIGISVGGLDLKQQEASLRSNPDVVIATPGRLIDHIHNTPSFHLESIEILILDEADRILDEYFAEQLKEIIKQCSYTRQTMLFSATMTENVEDLASVSLKNPVKLFVNSNATVAQNLHQEFIKIRSQHEKHREAIVAALLLRTFHDHVIVFVSTKRQAHRLHVLLSILGIKTGELHGNLRQPQRLEMLRKFKEEECDVLLATDVAARGLDIEGVRTVLNFALPATYQHYIHRVGRTARAGRAGRSVSLVGEAERKLLKLIVKNANEPVKQRVIAPEVIQKFAEKIETLEPMFKKIVEDEEAEKELAAAEGMAEKATKKLKSPEMAQQQREWFREKGFGPASKSKTDTKVKNPKHLKTKKQKKGETKEDIELRKLADYQTRIAKRKWKDQRVRSVPEDPSERHGFTKGLVDTSRKNVKFLRHKKHPAPRMEAFKTQLLGLVARHESLYTMLSEVSKREAEEAEVPCKKLKMETSSEVNAKNAMDLAALQDFTTMKEALQALHQMCKDMHEKKGNANEAFSVCSQLVKLLKEMSKKEAVVTIHLTEHLEKVNILRKAPLPVLWLLDTHGVVYLDQYLNKYVSDKEVIQAFISEMASHVHHEDGFSQAESIVAHVLACLLNNSQGSSSTKVGKLSQIILDSFTRRLLDRQDALPGRVFEKLRHHPCVQMEHLKSFFMHEVRFMVTYKPGTKASVAIKEQEEWNNQNGQNKCNLSQEIFQQILPVFHSSEVVDCLENVLAYQEVNWFTLFSLISAYVKCFQNDGTPLQALIRKLLEEGFSSLNEESLLAAFLLARQATYCTVSHIASYKAWFHSLFGEGQDSLTKTKPKFLFLVKFLSSLVPHESSRHLRAQVGKKPFIPSGCYDQWLLYSTLVRTRLAELNDSSLEKGIYEAQPVASDDREVLARIHMKGRENGEGRRKFITALFEAKKIPDAMYREFLLTANAPMIPSSSMAVGMKGFDLLESSDSLSGEDVASGFTHICKALSSSAASSGPDQSTASSYPPPQSEVVARLLQCYFHCFGKYSSSLSTWFPSFLSIFAGSSQLHSAIYHNFHQKAMTFSPKDDDIATAMAYFLWNIHFQYDSREESAVLSFLDEMGGKFPTATKQDMEVVLMFMKHLRETFDDLGVSTFESVDDYLPHSLLRKENFVKLRFFHDSHSGCHLREHHESYVPTASKISVEDLVELELQVSSKEDWFVNPFARLSFLDEYISVMKRQSPGKDFHAVILECLLHAHMKGLSGCDSLLVLLLWLNRMLNPNDSPGLLKIWEKVSRMYHGTANRASLDQAFLRLYLSLPSWILLQADGDQDTQVQELCAAIKDSWVHWDAVHQDVQRFSQEADVKHLIACMTCAQRCVETTVASTSGAVDPCSMALLLLESQESPPHATLKVTSFLVFFSIGKLCSQSGIIQWITSDELGQQIPPQVDKIIHLVQSDPDSSLYLDAGVGHPTFNDSFPSSAAKFAPILSCIVCVEACRMQVSNRPLLAALSNYKTICSAVIGKCHLQVSSHLLRRLSHVISLAPSILLRDIPDSYVRNLDEEVQNMIRVKLS</sequence>
<evidence type="ECO:0000256" key="7">
    <source>
        <dbReference type="ARBA" id="ARBA00022840"/>
    </source>
</evidence>
<dbReference type="PANTHER" id="PTHR47959">
    <property type="entry name" value="ATP-DEPENDENT RNA HELICASE RHLE-RELATED"/>
    <property type="match status" value="1"/>
</dbReference>
<dbReference type="Proteomes" id="UP000677054">
    <property type="component" value="Unassembled WGS sequence"/>
</dbReference>
<evidence type="ECO:0000256" key="3">
    <source>
        <dbReference type="ARBA" id="ARBA00022517"/>
    </source>
</evidence>
<dbReference type="Pfam" id="PF00271">
    <property type="entry name" value="Helicase_C"/>
    <property type="match status" value="1"/>
</dbReference>
<feature type="region of interest" description="Disordered" evidence="12">
    <location>
        <begin position="85"/>
        <end position="107"/>
    </location>
</feature>
<comment type="subcellular location">
    <subcellularLocation>
        <location evidence="1">Nucleus</location>
        <location evidence="1">Nucleolus</location>
    </subcellularLocation>
</comment>
<dbReference type="GO" id="GO:0003676">
    <property type="term" value="F:nucleic acid binding"/>
    <property type="evidence" value="ECO:0007669"/>
    <property type="project" value="InterPro"/>
</dbReference>
<feature type="domain" description="Helicase C-terminal" evidence="14">
    <location>
        <begin position="364"/>
        <end position="527"/>
    </location>
</feature>
<dbReference type="GO" id="GO:0005829">
    <property type="term" value="C:cytosol"/>
    <property type="evidence" value="ECO:0007669"/>
    <property type="project" value="TreeGrafter"/>
</dbReference>
<dbReference type="EMBL" id="CAJPEV010000131">
    <property type="protein sequence ID" value="CAG0881066.1"/>
    <property type="molecule type" value="Genomic_DNA"/>
</dbReference>
<keyword evidence="4" id="KW-0547">Nucleotide-binding</keyword>
<keyword evidence="5" id="KW-0378">Hydrolase</keyword>
<dbReference type="CDD" id="cd18787">
    <property type="entry name" value="SF2_C_DEAD"/>
    <property type="match status" value="1"/>
</dbReference>
<dbReference type="GO" id="GO:0016787">
    <property type="term" value="F:hydrolase activity"/>
    <property type="evidence" value="ECO:0007669"/>
    <property type="project" value="UniProtKB-KW"/>
</dbReference>
<evidence type="ECO:0000256" key="5">
    <source>
        <dbReference type="ARBA" id="ARBA00022801"/>
    </source>
</evidence>
<keyword evidence="7" id="KW-0067">ATP-binding</keyword>
<dbReference type="EC" id="3.6.4.13" evidence="2"/>
<dbReference type="InterPro" id="IPR027417">
    <property type="entry name" value="P-loop_NTPase"/>
</dbReference>
<dbReference type="SUPFAM" id="SSF52540">
    <property type="entry name" value="P-loop containing nucleoside triphosphate hydrolases"/>
    <property type="match status" value="1"/>
</dbReference>
<feature type="domain" description="DEAD-box RNA helicase Q" evidence="15">
    <location>
        <begin position="148"/>
        <end position="176"/>
    </location>
</feature>
<dbReference type="PANTHER" id="PTHR47959:SF1">
    <property type="entry name" value="ATP-DEPENDENT RNA HELICASE DBPA"/>
    <property type="match status" value="1"/>
</dbReference>
<dbReference type="PROSITE" id="PS51194">
    <property type="entry name" value="HELICASE_CTER"/>
    <property type="match status" value="1"/>
</dbReference>
<dbReference type="InterPro" id="IPR050079">
    <property type="entry name" value="DEAD_box_RNA_helicase"/>
</dbReference>
<dbReference type="OrthoDB" id="10259843at2759"/>
<dbReference type="CDD" id="cd17947">
    <property type="entry name" value="DEADc_DDX27"/>
    <property type="match status" value="1"/>
</dbReference>
<dbReference type="Gene3D" id="3.40.50.300">
    <property type="entry name" value="P-loop containing nucleotide triphosphate hydrolases"/>
    <property type="match status" value="2"/>
</dbReference>
<keyword evidence="8" id="KW-0539">Nucleus</keyword>
<dbReference type="FunFam" id="3.40.50.300:FF:000842">
    <property type="entry name" value="ATP-dependent RNA helicase DRS1"/>
    <property type="match status" value="1"/>
</dbReference>
<evidence type="ECO:0000313" key="17">
    <source>
        <dbReference type="Proteomes" id="UP000677054"/>
    </source>
</evidence>
<dbReference type="SMART" id="SM00487">
    <property type="entry name" value="DEXDc"/>
    <property type="match status" value="1"/>
</dbReference>
<evidence type="ECO:0000256" key="4">
    <source>
        <dbReference type="ARBA" id="ARBA00022741"/>
    </source>
</evidence>
<dbReference type="InterPro" id="IPR014001">
    <property type="entry name" value="Helicase_ATP-bd"/>
</dbReference>
<feature type="region of interest" description="Disordered" evidence="12">
    <location>
        <begin position="123"/>
        <end position="151"/>
    </location>
</feature>
<gene>
    <name evidence="16" type="ORF">DSTB1V02_LOCUS1378</name>
</gene>
<dbReference type="PROSITE" id="PS51192">
    <property type="entry name" value="HELICASE_ATP_BIND_1"/>
    <property type="match status" value="1"/>
</dbReference>
<dbReference type="GO" id="GO:0005730">
    <property type="term" value="C:nucleolus"/>
    <property type="evidence" value="ECO:0007669"/>
    <property type="project" value="UniProtKB-SubCell"/>
</dbReference>
<keyword evidence="3" id="KW-0690">Ribosome biogenesis</keyword>
<evidence type="ECO:0000256" key="2">
    <source>
        <dbReference type="ARBA" id="ARBA00012552"/>
    </source>
</evidence>
<dbReference type="InterPro" id="IPR014014">
    <property type="entry name" value="RNA_helicase_DEAD_Q_motif"/>
</dbReference>
<dbReference type="InterPro" id="IPR000629">
    <property type="entry name" value="RNA-helicase_DEAD-box_CS"/>
</dbReference>
<feature type="compositionally biased region" description="Polar residues" evidence="12">
    <location>
        <begin position="140"/>
        <end position="151"/>
    </location>
</feature>
<accession>A0A7R8X0B9</accession>
<feature type="compositionally biased region" description="Basic residues" evidence="12">
    <location>
        <begin position="598"/>
        <end position="609"/>
    </location>
</feature>
<evidence type="ECO:0000313" key="16">
    <source>
        <dbReference type="EMBL" id="CAD7241385.1"/>
    </source>
</evidence>
<evidence type="ECO:0000256" key="10">
    <source>
        <dbReference type="ARBA" id="ARBA00047984"/>
    </source>
</evidence>
<evidence type="ECO:0000259" key="13">
    <source>
        <dbReference type="PROSITE" id="PS51192"/>
    </source>
</evidence>
<comment type="similarity">
    <text evidence="9">Belongs to the DEAD box helicase family. DDX27/DRS1 subfamily.</text>
</comment>
<dbReference type="PROSITE" id="PS00039">
    <property type="entry name" value="DEAD_ATP_HELICASE"/>
    <property type="match status" value="1"/>
</dbReference>
<dbReference type="EMBL" id="LR899648">
    <property type="protein sequence ID" value="CAD7241385.1"/>
    <property type="molecule type" value="Genomic_DNA"/>
</dbReference>
<dbReference type="InterPro" id="IPR001650">
    <property type="entry name" value="Helicase_C-like"/>
</dbReference>
<dbReference type="GO" id="GO:0005524">
    <property type="term" value="F:ATP binding"/>
    <property type="evidence" value="ECO:0007669"/>
    <property type="project" value="UniProtKB-KW"/>
</dbReference>
<keyword evidence="6" id="KW-0347">Helicase</keyword>
<comment type="catalytic activity">
    <reaction evidence="10">
        <text>ATP + H2O = ADP + phosphate + H(+)</text>
        <dbReference type="Rhea" id="RHEA:13065"/>
        <dbReference type="ChEBI" id="CHEBI:15377"/>
        <dbReference type="ChEBI" id="CHEBI:15378"/>
        <dbReference type="ChEBI" id="CHEBI:30616"/>
        <dbReference type="ChEBI" id="CHEBI:43474"/>
        <dbReference type="ChEBI" id="CHEBI:456216"/>
        <dbReference type="EC" id="3.6.4.13"/>
    </reaction>
</comment>
<feature type="compositionally biased region" description="Acidic residues" evidence="12">
    <location>
        <begin position="9"/>
        <end position="24"/>
    </location>
</feature>
<feature type="short sequence motif" description="Q motif" evidence="11">
    <location>
        <begin position="148"/>
        <end position="176"/>
    </location>
</feature>
<evidence type="ECO:0000256" key="6">
    <source>
        <dbReference type="ARBA" id="ARBA00022806"/>
    </source>
</evidence>
<organism evidence="16">
    <name type="scientific">Darwinula stevensoni</name>
    <dbReference type="NCBI Taxonomy" id="69355"/>
    <lineage>
        <taxon>Eukaryota</taxon>
        <taxon>Metazoa</taxon>
        <taxon>Ecdysozoa</taxon>
        <taxon>Arthropoda</taxon>
        <taxon>Crustacea</taxon>
        <taxon>Oligostraca</taxon>
        <taxon>Ostracoda</taxon>
        <taxon>Podocopa</taxon>
        <taxon>Podocopida</taxon>
        <taxon>Darwinulocopina</taxon>
        <taxon>Darwinuloidea</taxon>
        <taxon>Darwinulidae</taxon>
        <taxon>Darwinula</taxon>
    </lineage>
</organism>
<evidence type="ECO:0000259" key="15">
    <source>
        <dbReference type="PROSITE" id="PS51195"/>
    </source>
</evidence>
<dbReference type="InterPro" id="IPR031729">
    <property type="entry name" value="Fanconi_A_N"/>
</dbReference>
<dbReference type="Pfam" id="PF15865">
    <property type="entry name" value="Fanconi_A_N"/>
    <property type="match status" value="1"/>
</dbReference>
<dbReference type="SMART" id="SM00490">
    <property type="entry name" value="HELICc"/>
    <property type="match status" value="1"/>
</dbReference>
<dbReference type="GO" id="GO:0006364">
    <property type="term" value="P:rRNA processing"/>
    <property type="evidence" value="ECO:0007669"/>
    <property type="project" value="UniProtKB-ARBA"/>
</dbReference>
<feature type="domain" description="Helicase ATP-binding" evidence="13">
    <location>
        <begin position="179"/>
        <end position="353"/>
    </location>
</feature>
<protein>
    <recommendedName>
        <fullName evidence="2">RNA helicase</fullName>
        <ecNumber evidence="2">3.6.4.13</ecNumber>
    </recommendedName>
</protein>
<evidence type="ECO:0000259" key="14">
    <source>
        <dbReference type="PROSITE" id="PS51194"/>
    </source>
</evidence>
<dbReference type="InterPro" id="IPR011545">
    <property type="entry name" value="DEAD/DEAH_box_helicase_dom"/>
</dbReference>
<evidence type="ECO:0000256" key="1">
    <source>
        <dbReference type="ARBA" id="ARBA00004604"/>
    </source>
</evidence>
<reference evidence="16" key="1">
    <citation type="submission" date="2020-11" db="EMBL/GenBank/DDBJ databases">
        <authorList>
            <person name="Tran Van P."/>
        </authorList>
    </citation>
    <scope>NUCLEOTIDE SEQUENCE</scope>
</reference>
<evidence type="ECO:0000256" key="12">
    <source>
        <dbReference type="SAM" id="MobiDB-lite"/>
    </source>
</evidence>